<feature type="transmembrane region" description="Helical" evidence="6">
    <location>
        <begin position="455"/>
        <end position="473"/>
    </location>
</feature>
<dbReference type="PANTHER" id="PTHR31632:SF2">
    <property type="entry name" value="PLASMA MEMBRANE IRON PERMEASE"/>
    <property type="match status" value="1"/>
</dbReference>
<evidence type="ECO:0000313" key="7">
    <source>
        <dbReference type="EMBL" id="OUM87209.1"/>
    </source>
</evidence>
<keyword evidence="5 6" id="KW-0472">Membrane</keyword>
<evidence type="ECO:0000313" key="8">
    <source>
        <dbReference type="Proteomes" id="UP000196475"/>
    </source>
</evidence>
<feature type="transmembrane region" description="Helical" evidence="6">
    <location>
        <begin position="381"/>
        <end position="403"/>
    </location>
</feature>
<feature type="transmembrane region" description="Helical" evidence="6">
    <location>
        <begin position="415"/>
        <end position="435"/>
    </location>
</feature>
<evidence type="ECO:0000256" key="3">
    <source>
        <dbReference type="ARBA" id="ARBA00022692"/>
    </source>
</evidence>
<proteinExistence type="inferred from homology"/>
<keyword evidence="4 6" id="KW-1133">Transmembrane helix</keyword>
<sequence>MYEGKAHWMLKAGMVFIAAVFLLLFPAGKGGAAAQEPHEPDIQRTLLPLVGGALVEARDGHWDKAAAELEQFEKQWQAFHPAKTPLAENVATALAEARQALAGSGTKPDEAYAAISRLAKATQTFVNTQQTGGQKTDGKEAAKSLLPTLRQCLSEIRQQNWDQANQAFKRFDAQWLKMESAIRADNKQVYGEIETKMSLARISLQAEPPKAEAAESQVAALLQTVENYAHGKMQENPDGADHPNSSRQWTVQDAMDLLNQADGAIRSGNIQEAANHLQSFINAWLAIEGVVQTRDPQTYARIENQMTEAVSDLLSNPPRVDQASKTIAALQSELAPFANQSRYTAWDAAAILLREGLEALLILAALLAFLRRTGNASRQKWVWNGAIAGLLTSALLAIVLNYALSNAATGSARELLEGSIGLIAVVLMLAVGIWLHEKSRMKAWNEYIRQQVGMALASGNLWSLFLVSGLAILREGAETTIFYIGMAPSIHPAQLLTGIGMAAVLLLLLGFVIVKGSAWIPLRPLFLGGTVLIYYLVIKFLGESIHALQVAGNISSHVSEFLPSWNWIGCYPTWETFIPQVMVLLFILFQVFRVERKAVRQNHVYDAAK</sequence>
<dbReference type="AlphaFoldDB" id="A0A1Y3PSB3"/>
<dbReference type="GO" id="GO:0015093">
    <property type="term" value="F:ferrous iron transmembrane transporter activity"/>
    <property type="evidence" value="ECO:0007669"/>
    <property type="project" value="TreeGrafter"/>
</dbReference>
<comment type="subcellular location">
    <subcellularLocation>
        <location evidence="1">Membrane</location>
        <topology evidence="1">Multi-pass membrane protein</topology>
    </subcellularLocation>
</comment>
<dbReference type="PANTHER" id="PTHR31632">
    <property type="entry name" value="IRON TRANSPORTER FTH1"/>
    <property type="match status" value="1"/>
</dbReference>
<feature type="transmembrane region" description="Helical" evidence="6">
    <location>
        <begin position="493"/>
        <end position="514"/>
    </location>
</feature>
<evidence type="ECO:0000256" key="6">
    <source>
        <dbReference type="SAM" id="Phobius"/>
    </source>
</evidence>
<keyword evidence="3 6" id="KW-0812">Transmembrane</keyword>
<reference evidence="8" key="1">
    <citation type="submission" date="2016-06" db="EMBL/GenBank/DDBJ databases">
        <authorList>
            <person name="Nascimento L."/>
            <person name="Pereira R.V."/>
            <person name="Martins L.F."/>
            <person name="Quaggio R.B."/>
            <person name="Silva A.M."/>
            <person name="Setubal J.C."/>
        </authorList>
    </citation>
    <scope>NUCLEOTIDE SEQUENCE [LARGE SCALE GENOMIC DNA]</scope>
</reference>
<evidence type="ECO:0000256" key="5">
    <source>
        <dbReference type="ARBA" id="ARBA00023136"/>
    </source>
</evidence>
<comment type="caution">
    <text evidence="7">The sequence shown here is derived from an EMBL/GenBank/DDBJ whole genome shotgun (WGS) entry which is preliminary data.</text>
</comment>
<dbReference type="GO" id="GO:0033573">
    <property type="term" value="C:high-affinity iron permease complex"/>
    <property type="evidence" value="ECO:0007669"/>
    <property type="project" value="InterPro"/>
</dbReference>
<gene>
    <name evidence="7" type="ORF">BAA01_09070</name>
</gene>
<feature type="transmembrane region" description="Helical" evidence="6">
    <location>
        <begin position="526"/>
        <end position="551"/>
    </location>
</feature>
<feature type="transmembrane region" description="Helical" evidence="6">
    <location>
        <begin position="571"/>
        <end position="592"/>
    </location>
</feature>
<dbReference type="Pfam" id="PF03239">
    <property type="entry name" value="FTR1"/>
    <property type="match status" value="1"/>
</dbReference>
<evidence type="ECO:0000256" key="1">
    <source>
        <dbReference type="ARBA" id="ARBA00004141"/>
    </source>
</evidence>
<dbReference type="EMBL" id="LZRT01000079">
    <property type="protein sequence ID" value="OUM87209.1"/>
    <property type="molecule type" value="Genomic_DNA"/>
</dbReference>
<dbReference type="InterPro" id="IPR004923">
    <property type="entry name" value="FTR1/Fip1/EfeU"/>
</dbReference>
<dbReference type="Proteomes" id="UP000196475">
    <property type="component" value="Unassembled WGS sequence"/>
</dbReference>
<evidence type="ECO:0000256" key="4">
    <source>
        <dbReference type="ARBA" id="ARBA00022989"/>
    </source>
</evidence>
<name>A0A1Y3PSB3_9BACI</name>
<evidence type="ECO:0000256" key="2">
    <source>
        <dbReference type="ARBA" id="ARBA00008333"/>
    </source>
</evidence>
<accession>A0A1Y3PSB3</accession>
<organism evidence="7 8">
    <name type="scientific">Bacillus thermozeamaize</name>
    <dbReference type="NCBI Taxonomy" id="230954"/>
    <lineage>
        <taxon>Bacteria</taxon>
        <taxon>Bacillati</taxon>
        <taxon>Bacillota</taxon>
        <taxon>Bacilli</taxon>
        <taxon>Bacillales</taxon>
        <taxon>Bacillaceae</taxon>
        <taxon>Bacillus</taxon>
    </lineage>
</organism>
<comment type="similarity">
    <text evidence="2">Belongs to the oxidase-dependent Fe transporter (OFeT) (TC 9.A.10.1) family.</text>
</comment>
<feature type="transmembrane region" description="Helical" evidence="6">
    <location>
        <begin position="348"/>
        <end position="369"/>
    </location>
</feature>
<protein>
    <submittedName>
        <fullName evidence="7">Iron permease</fullName>
    </submittedName>
</protein>